<proteinExistence type="predicted"/>
<feature type="compositionally biased region" description="Low complexity" evidence="1">
    <location>
        <begin position="19"/>
        <end position="28"/>
    </location>
</feature>
<comment type="caution">
    <text evidence="2">The sequence shown here is derived from an EMBL/GenBank/DDBJ whole genome shotgun (WGS) entry which is preliminary data.</text>
</comment>
<reference evidence="2" key="1">
    <citation type="submission" date="2023-02" db="EMBL/GenBank/DDBJ databases">
        <authorList>
            <person name="Palmer J.M."/>
        </authorList>
    </citation>
    <scope>NUCLEOTIDE SEQUENCE</scope>
    <source>
        <strain evidence="2">FW57</strain>
    </source>
</reference>
<feature type="compositionally biased region" description="Low complexity" evidence="1">
    <location>
        <begin position="459"/>
        <end position="471"/>
    </location>
</feature>
<protein>
    <submittedName>
        <fullName evidence="2">Uncharacterized protein</fullName>
    </submittedName>
</protein>
<accession>A0AAD4I030</accession>
<feature type="region of interest" description="Disordered" evidence="1">
    <location>
        <begin position="190"/>
        <end position="265"/>
    </location>
</feature>
<feature type="region of interest" description="Disordered" evidence="1">
    <location>
        <begin position="70"/>
        <end position="95"/>
    </location>
</feature>
<name>A0AAD4I030_9PEZI</name>
<feature type="compositionally biased region" description="Polar residues" evidence="1">
    <location>
        <begin position="447"/>
        <end position="458"/>
    </location>
</feature>
<feature type="region of interest" description="Disordered" evidence="1">
    <location>
        <begin position="717"/>
        <end position="753"/>
    </location>
</feature>
<feature type="compositionally biased region" description="Acidic residues" evidence="1">
    <location>
        <begin position="594"/>
        <end position="608"/>
    </location>
</feature>
<sequence length="890" mass="93409">MRLRRPASRAATRDDVGDEAVLLSASSSEADRSSEETRVGGCGAVVVEKRGVEMEEVKVCRGKASWIDEDALDGPKISGGGGEGEGRKRKRNRGSWPLRYRAPTLPRVHHTVHGYPYTMSSGRDGSSSKALLGDGQQKTMSGGMGYTQLRTSSGTLPEMPKPALVTNRDRRVVRPSVTMGYVYGASRIPQPIISPPSSPIRSSPTTPLRHRGTDSLLGEDGAIPDLPSGLTSPSRNMKKQESETPVLQTQSGRSSLSSELSTLYSEDEMPDEVKRAIMPLQGLVVQSQQAATVRPPSVNDPFVMAPLSLPSSRASSAGAWPTRHSKSQDLLRQSMQRSQRLRSMTVGQTVGHTRAQSQGLILAPGPVIQGPRPLVLPPSRKVSVTIPKSIQPYITSRASEPPPSPTRQSPTTQSPTGPLFLRVTKTSTLSTIPLLPPPSSPALNVLKETQSKPSSPNKTTQPPTDQTQTQQRRSPVLLLPSTERASAPASPTRRVGGEMRLSLILPPKPLEDHSRASAHNRASASSSVYSPHQDQDHAPISAVTQTARIELNRAGFQANSSLYPAPLSAHSSRAPSRGRSKLSGELCDDGTRESDDEVSSDGEEDDDVPLAVTCTIASLRRMNSGVSTASSLRSVADRGGGVTPSPSPSPDRVGGGVAIQSVGVNGGVRVGDGSPAAAAAAERGSNRKSIGARNYFIMGGGGQQSRRVSRVVSGVGVVKSPSGGGGTGGGGGSGSPQKKRQAVSMHHQRRSSAMLRMSRSEFTVGGEEGKENTAGGGGTDVGFKVGAAEFTFEVSNPNHGAEKGGLGLREGSSGSVNAVVISQQKDSQRLSLAWKPAEGGASRNGSPVRLGGVASRASMRSVDNLSLYDRQGFLISASPVRGASPSGLRV</sequence>
<feature type="compositionally biased region" description="Gly residues" evidence="1">
    <location>
        <begin position="722"/>
        <end position="734"/>
    </location>
</feature>
<dbReference type="EMBL" id="JAHCVI010000002">
    <property type="protein sequence ID" value="KAG7288900.1"/>
    <property type="molecule type" value="Genomic_DNA"/>
</dbReference>
<feature type="region of interest" description="Disordered" evidence="1">
    <location>
        <begin position="1"/>
        <end position="39"/>
    </location>
</feature>
<feature type="compositionally biased region" description="Low complexity" evidence="1">
    <location>
        <begin position="251"/>
        <end position="264"/>
    </location>
</feature>
<evidence type="ECO:0000313" key="3">
    <source>
        <dbReference type="Proteomes" id="UP001197093"/>
    </source>
</evidence>
<keyword evidence="3" id="KW-1185">Reference proteome</keyword>
<dbReference type="Proteomes" id="UP001197093">
    <property type="component" value="Unassembled WGS sequence"/>
</dbReference>
<feature type="compositionally biased region" description="Basic and acidic residues" evidence="1">
    <location>
        <begin position="29"/>
        <end position="38"/>
    </location>
</feature>
<organism evidence="2 3">
    <name type="scientific">Staphylotrichum longicolle</name>
    <dbReference type="NCBI Taxonomy" id="669026"/>
    <lineage>
        <taxon>Eukaryota</taxon>
        <taxon>Fungi</taxon>
        <taxon>Dikarya</taxon>
        <taxon>Ascomycota</taxon>
        <taxon>Pezizomycotina</taxon>
        <taxon>Sordariomycetes</taxon>
        <taxon>Sordariomycetidae</taxon>
        <taxon>Sordariales</taxon>
        <taxon>Chaetomiaceae</taxon>
        <taxon>Staphylotrichum</taxon>
    </lineage>
</organism>
<evidence type="ECO:0000256" key="1">
    <source>
        <dbReference type="SAM" id="MobiDB-lite"/>
    </source>
</evidence>
<feature type="compositionally biased region" description="Low complexity" evidence="1">
    <location>
        <begin position="406"/>
        <end position="433"/>
    </location>
</feature>
<feature type="compositionally biased region" description="Basic residues" evidence="1">
    <location>
        <begin position="737"/>
        <end position="750"/>
    </location>
</feature>
<evidence type="ECO:0000313" key="2">
    <source>
        <dbReference type="EMBL" id="KAG7288900.1"/>
    </source>
</evidence>
<feature type="region of interest" description="Disordered" evidence="1">
    <location>
        <begin position="627"/>
        <end position="654"/>
    </location>
</feature>
<feature type="region of interest" description="Disordered" evidence="1">
    <location>
        <begin position="562"/>
        <end position="609"/>
    </location>
</feature>
<dbReference type="AlphaFoldDB" id="A0AAD4I030"/>
<feature type="compositionally biased region" description="Polar residues" evidence="1">
    <location>
        <begin position="387"/>
        <end position="398"/>
    </location>
</feature>
<feature type="compositionally biased region" description="Low complexity" evidence="1">
    <location>
        <begin position="517"/>
        <end position="527"/>
    </location>
</feature>
<gene>
    <name evidence="2" type="ORF">NEMBOFW57_005260</name>
</gene>
<feature type="region of interest" description="Disordered" evidence="1">
    <location>
        <begin position="387"/>
        <end position="536"/>
    </location>
</feature>